<feature type="compositionally biased region" description="Polar residues" evidence="1">
    <location>
        <begin position="39"/>
        <end position="53"/>
    </location>
</feature>
<feature type="region of interest" description="Disordered" evidence="1">
    <location>
        <begin position="342"/>
        <end position="405"/>
    </location>
</feature>
<accession>A0A9W9G4L8</accession>
<feature type="region of interest" description="Disordered" evidence="1">
    <location>
        <begin position="196"/>
        <end position="235"/>
    </location>
</feature>
<feature type="region of interest" description="Disordered" evidence="1">
    <location>
        <begin position="1"/>
        <end position="181"/>
    </location>
</feature>
<name>A0A9W9G4L8_9EURO</name>
<sequence length="593" mass="65963">MGHSPVEPPQSASDKPTGQLQSNDSSPGSSLAALPRVAGQQQTDEANGDSVSSPHPPRKFLPQPVETSSRSSHIPNSKNSTDPSSPKEASQDVRPRRRLLPEPVETTKTSHRGSSIGKQKITPHVSSTVPRRFKPEIIETEYRSAQGTPARYARLRGDRPDAPGRASRLSPNRGIFDPSESKFSYANLLRRHELRRHSFRVPDLPSIPSNSSEDSDASSESPSSSSAPEKLVDLHPELRRDGQLFQESRQGGLSEYLLQLAARSAHQQLKDQTLAAFPNEQNYQPVDHFAIDEETRDSEEEDCIYPPKHHIKSRRQSSADLSWELEYMRQHKEEAEQRLRIMASSRKPDLKPSVQRSGERPGPNPPMLGDDIIIPQSLSPQGTFSETVSAESGTQAESDPCTGCGGLWCGPTRPGGGGEMGLWMGTCRKDEGHDRETQTLSGIMTPMALDDEPGMSPSPSHTSRVARKDWADQPTPRSIPTNPSKSLEDEFHDGFVTQIYNYISLGYPCVARYYDHELSRISGIHVDDLRRDDLHTNAKGYVMAPEDDLTAACTRWKALRLYIREWARQQPSMAEDDTFEAWGVPERRGSWAI</sequence>
<dbReference type="GeneID" id="81351617"/>
<feature type="compositionally biased region" description="Polar residues" evidence="1">
    <location>
        <begin position="475"/>
        <end position="485"/>
    </location>
</feature>
<feature type="compositionally biased region" description="Polar residues" evidence="1">
    <location>
        <begin position="10"/>
        <end position="29"/>
    </location>
</feature>
<feature type="compositionally biased region" description="Low complexity" evidence="1">
    <location>
        <begin position="206"/>
        <end position="228"/>
    </location>
</feature>
<dbReference type="OrthoDB" id="4716584at2759"/>
<proteinExistence type="predicted"/>
<dbReference type="RefSeq" id="XP_056479862.1">
    <property type="nucleotide sequence ID" value="XM_056612638.1"/>
</dbReference>
<dbReference type="AlphaFoldDB" id="A0A9W9G4L8"/>
<dbReference type="EMBL" id="JAPQKI010000001">
    <property type="protein sequence ID" value="KAJ5112089.1"/>
    <property type="molecule type" value="Genomic_DNA"/>
</dbReference>
<feature type="compositionally biased region" description="Basic and acidic residues" evidence="1">
    <location>
        <begin position="133"/>
        <end position="142"/>
    </location>
</feature>
<evidence type="ECO:0000313" key="3">
    <source>
        <dbReference type="Proteomes" id="UP001149074"/>
    </source>
</evidence>
<evidence type="ECO:0000313" key="2">
    <source>
        <dbReference type="EMBL" id="KAJ5112089.1"/>
    </source>
</evidence>
<organism evidence="2 3">
    <name type="scientific">Penicillium argentinense</name>
    <dbReference type="NCBI Taxonomy" id="1131581"/>
    <lineage>
        <taxon>Eukaryota</taxon>
        <taxon>Fungi</taxon>
        <taxon>Dikarya</taxon>
        <taxon>Ascomycota</taxon>
        <taxon>Pezizomycotina</taxon>
        <taxon>Eurotiomycetes</taxon>
        <taxon>Eurotiomycetidae</taxon>
        <taxon>Eurotiales</taxon>
        <taxon>Aspergillaceae</taxon>
        <taxon>Penicillium</taxon>
    </lineage>
</organism>
<gene>
    <name evidence="2" type="ORF">N7532_000134</name>
</gene>
<reference evidence="2" key="2">
    <citation type="journal article" date="2023" name="IMA Fungus">
        <title>Comparative genomic study of the Penicillium genus elucidates a diverse pangenome and 15 lateral gene transfer events.</title>
        <authorList>
            <person name="Petersen C."/>
            <person name="Sorensen T."/>
            <person name="Nielsen M.R."/>
            <person name="Sondergaard T.E."/>
            <person name="Sorensen J.L."/>
            <person name="Fitzpatrick D.A."/>
            <person name="Frisvad J.C."/>
            <person name="Nielsen K.L."/>
        </authorList>
    </citation>
    <scope>NUCLEOTIDE SEQUENCE</scope>
    <source>
        <strain evidence="2">IBT 30761</strain>
    </source>
</reference>
<feature type="region of interest" description="Disordered" evidence="1">
    <location>
        <begin position="452"/>
        <end position="486"/>
    </location>
</feature>
<feature type="compositionally biased region" description="Polar residues" evidence="1">
    <location>
        <begin position="376"/>
        <end position="397"/>
    </location>
</feature>
<comment type="caution">
    <text evidence="2">The sequence shown here is derived from an EMBL/GenBank/DDBJ whole genome shotgun (WGS) entry which is preliminary data.</text>
</comment>
<reference evidence="2" key="1">
    <citation type="submission" date="2022-11" db="EMBL/GenBank/DDBJ databases">
        <authorList>
            <person name="Petersen C."/>
        </authorList>
    </citation>
    <scope>NUCLEOTIDE SEQUENCE</scope>
    <source>
        <strain evidence="2">IBT 30761</strain>
    </source>
</reference>
<protein>
    <submittedName>
        <fullName evidence="2">Uncharacterized protein</fullName>
    </submittedName>
</protein>
<dbReference type="Proteomes" id="UP001149074">
    <property type="component" value="Unassembled WGS sequence"/>
</dbReference>
<keyword evidence="3" id="KW-1185">Reference proteome</keyword>
<feature type="compositionally biased region" description="Polar residues" evidence="1">
    <location>
        <begin position="65"/>
        <end position="88"/>
    </location>
</feature>
<evidence type="ECO:0000256" key="1">
    <source>
        <dbReference type="SAM" id="MobiDB-lite"/>
    </source>
</evidence>